<accession>A0A8B2P4Z3</accession>
<evidence type="ECO:0000313" key="2">
    <source>
        <dbReference type="Proteomes" id="UP000249590"/>
    </source>
</evidence>
<keyword evidence="2" id="KW-1185">Reference proteome</keyword>
<dbReference type="GO" id="GO:0016787">
    <property type="term" value="F:hydrolase activity"/>
    <property type="evidence" value="ECO:0007669"/>
    <property type="project" value="UniProtKB-ARBA"/>
</dbReference>
<proteinExistence type="predicted"/>
<dbReference type="SUPFAM" id="SSF53649">
    <property type="entry name" value="Alkaline phosphatase-like"/>
    <property type="match status" value="1"/>
</dbReference>
<dbReference type="PANTHER" id="PTHR10151">
    <property type="entry name" value="ECTONUCLEOTIDE PYROPHOSPHATASE/PHOSPHODIESTERASE"/>
    <property type="match status" value="1"/>
</dbReference>
<gene>
    <name evidence="1" type="ORF">DLJ53_04020</name>
</gene>
<dbReference type="Proteomes" id="UP000249590">
    <property type="component" value="Unassembled WGS sequence"/>
</dbReference>
<evidence type="ECO:0000313" key="1">
    <source>
        <dbReference type="EMBL" id="RAI03659.1"/>
    </source>
</evidence>
<sequence>MTRAFVVILDGLRRDLVSPETTPNLTRFAAGATTFTAHRSVFPSATRVVSAAFSTGCYPARNGLQGNTVALVKDGALTLHDVGRPDFFAAKRALTGSALHRPTMAERLKDRGGVVVFNNVSPGAAYAHDPDGYGTVYHRAGSHAPGLAPVAKPLDVTLGIEGDRAMAERFVAEAVHGAAALSVLWLSEPDTTQHATPLGSPEHLAVLAEADAIAGCVLAAIDRLDEDTLLVVGSDHGHQTVGEVVDIDAYLVAAGLKREGGADVVVAPNGTGALVYVAPEAADRVSAIADAIAAAPWSGTVLAGDQLAEIGQAPTGGLAIAVSMAASDAPNTYGVPGTSAAARPAGGKPDRLGCGQHGGLGRYEQSPVLMIRGRGHRPGIRSGEPTSIVDLAPTILTHLGVPHEGLDGRDLLATLEPHGDQRP</sequence>
<dbReference type="EMBL" id="QHHQ01000001">
    <property type="protein sequence ID" value="RAI03659.1"/>
    <property type="molecule type" value="Genomic_DNA"/>
</dbReference>
<dbReference type="AlphaFoldDB" id="A0A8B2P4Z3"/>
<name>A0A8B2P4Z3_9HYPH</name>
<dbReference type="RefSeq" id="WP_111342555.1">
    <property type="nucleotide sequence ID" value="NZ_QHHQ01000001.1"/>
</dbReference>
<dbReference type="InterPro" id="IPR002591">
    <property type="entry name" value="Phosphodiest/P_Trfase"/>
</dbReference>
<dbReference type="Pfam" id="PF01663">
    <property type="entry name" value="Phosphodiest"/>
    <property type="match status" value="1"/>
</dbReference>
<dbReference type="PANTHER" id="PTHR10151:SF120">
    <property type="entry name" value="BIS(5'-ADENOSYL)-TRIPHOSPHATASE"/>
    <property type="match status" value="1"/>
</dbReference>
<dbReference type="InterPro" id="IPR017850">
    <property type="entry name" value="Alkaline_phosphatase_core_sf"/>
</dbReference>
<comment type="caution">
    <text evidence="1">The sequence shown here is derived from an EMBL/GenBank/DDBJ whole genome shotgun (WGS) entry which is preliminary data.</text>
</comment>
<protein>
    <submittedName>
        <fullName evidence="1">Nucleotide pyrophosphatase</fullName>
    </submittedName>
</protein>
<dbReference type="Gene3D" id="3.40.720.10">
    <property type="entry name" value="Alkaline Phosphatase, subunit A"/>
    <property type="match status" value="2"/>
</dbReference>
<reference evidence="1 2" key="1">
    <citation type="submission" date="2018-05" db="EMBL/GenBank/DDBJ databases">
        <title>Acuticoccus sediminis sp. nov., isolated from deep-sea sediment of Indian Ocean.</title>
        <authorList>
            <person name="Liu X."/>
            <person name="Lai Q."/>
            <person name="Du Y."/>
            <person name="Sun F."/>
            <person name="Zhang X."/>
            <person name="Wang S."/>
            <person name="Shao Z."/>
        </authorList>
    </citation>
    <scope>NUCLEOTIDE SEQUENCE [LARGE SCALE GENOMIC DNA]</scope>
    <source>
        <strain evidence="1 2">PTG4-2</strain>
    </source>
</reference>
<dbReference type="OrthoDB" id="9779418at2"/>
<organism evidence="1 2">
    <name type="scientific">Acuticoccus sediminis</name>
    <dbReference type="NCBI Taxonomy" id="2184697"/>
    <lineage>
        <taxon>Bacteria</taxon>
        <taxon>Pseudomonadati</taxon>
        <taxon>Pseudomonadota</taxon>
        <taxon>Alphaproteobacteria</taxon>
        <taxon>Hyphomicrobiales</taxon>
        <taxon>Amorphaceae</taxon>
        <taxon>Acuticoccus</taxon>
    </lineage>
</organism>